<organism evidence="1 2">
    <name type="scientific">Pleurodeles waltl</name>
    <name type="common">Iberian ribbed newt</name>
    <dbReference type="NCBI Taxonomy" id="8319"/>
    <lineage>
        <taxon>Eukaryota</taxon>
        <taxon>Metazoa</taxon>
        <taxon>Chordata</taxon>
        <taxon>Craniata</taxon>
        <taxon>Vertebrata</taxon>
        <taxon>Euteleostomi</taxon>
        <taxon>Amphibia</taxon>
        <taxon>Batrachia</taxon>
        <taxon>Caudata</taxon>
        <taxon>Salamandroidea</taxon>
        <taxon>Salamandridae</taxon>
        <taxon>Pleurodelinae</taxon>
        <taxon>Pleurodeles</taxon>
    </lineage>
</organism>
<protein>
    <submittedName>
        <fullName evidence="1">Uncharacterized protein</fullName>
    </submittedName>
</protein>
<proteinExistence type="predicted"/>
<dbReference type="Proteomes" id="UP001066276">
    <property type="component" value="Chromosome 9"/>
</dbReference>
<evidence type="ECO:0000313" key="1">
    <source>
        <dbReference type="EMBL" id="KAJ1105212.1"/>
    </source>
</evidence>
<dbReference type="AlphaFoldDB" id="A0AAV7MS81"/>
<evidence type="ECO:0000313" key="2">
    <source>
        <dbReference type="Proteomes" id="UP001066276"/>
    </source>
</evidence>
<keyword evidence="2" id="KW-1185">Reference proteome</keyword>
<reference evidence="1" key="1">
    <citation type="journal article" date="2022" name="bioRxiv">
        <title>Sequencing and chromosome-scale assembly of the giantPleurodeles waltlgenome.</title>
        <authorList>
            <person name="Brown T."/>
            <person name="Elewa A."/>
            <person name="Iarovenko S."/>
            <person name="Subramanian E."/>
            <person name="Araus A.J."/>
            <person name="Petzold A."/>
            <person name="Susuki M."/>
            <person name="Suzuki K.-i.T."/>
            <person name="Hayashi T."/>
            <person name="Toyoda A."/>
            <person name="Oliveira C."/>
            <person name="Osipova E."/>
            <person name="Leigh N.D."/>
            <person name="Simon A."/>
            <person name="Yun M.H."/>
        </authorList>
    </citation>
    <scope>NUCLEOTIDE SEQUENCE</scope>
    <source>
        <strain evidence="1">20211129_DDA</strain>
        <tissue evidence="1">Liver</tissue>
    </source>
</reference>
<sequence>MTWDVHDAATRSEVASAVHQIGQYSVTLVHTSAKQFRTQRGCKDGTLWSRGKLRMASWYNCVKLLYRRKAGLLTLGEDLQLDYEEGSLGEGKVADDDAVMVEEHSWWQSKACSPSRDR</sequence>
<comment type="caution">
    <text evidence="1">The sequence shown here is derived from an EMBL/GenBank/DDBJ whole genome shotgun (WGS) entry which is preliminary data.</text>
</comment>
<name>A0AAV7MS81_PLEWA</name>
<accession>A0AAV7MS81</accession>
<dbReference type="EMBL" id="JANPWB010000013">
    <property type="protein sequence ID" value="KAJ1105212.1"/>
    <property type="molecule type" value="Genomic_DNA"/>
</dbReference>
<gene>
    <name evidence="1" type="ORF">NDU88_002620</name>
</gene>